<dbReference type="SUPFAM" id="SSF81321">
    <property type="entry name" value="Family A G protein-coupled receptor-like"/>
    <property type="match status" value="1"/>
</dbReference>
<dbReference type="PANTHER" id="PTHR24232">
    <property type="entry name" value="G-PROTEIN COUPLED RECEPTOR"/>
    <property type="match status" value="1"/>
</dbReference>
<evidence type="ECO:0000256" key="3">
    <source>
        <dbReference type="ARBA" id="ARBA00023170"/>
    </source>
</evidence>
<organism evidence="7 8">
    <name type="scientific">Lates japonicus</name>
    <name type="common">Japanese lates</name>
    <dbReference type="NCBI Taxonomy" id="270547"/>
    <lineage>
        <taxon>Eukaryota</taxon>
        <taxon>Metazoa</taxon>
        <taxon>Chordata</taxon>
        <taxon>Craniata</taxon>
        <taxon>Vertebrata</taxon>
        <taxon>Euteleostomi</taxon>
        <taxon>Actinopterygii</taxon>
        <taxon>Neopterygii</taxon>
        <taxon>Teleostei</taxon>
        <taxon>Neoteleostei</taxon>
        <taxon>Acanthomorphata</taxon>
        <taxon>Carangaria</taxon>
        <taxon>Carangaria incertae sedis</taxon>
        <taxon>Centropomidae</taxon>
        <taxon>Lates</taxon>
    </lineage>
</organism>
<feature type="transmembrane region" description="Helical" evidence="6">
    <location>
        <begin position="86"/>
        <end position="104"/>
    </location>
</feature>
<dbReference type="GO" id="GO:0070915">
    <property type="term" value="F:lysophosphatidic acid receptor activity"/>
    <property type="evidence" value="ECO:0007669"/>
    <property type="project" value="TreeGrafter"/>
</dbReference>
<feature type="transmembrane region" description="Helical" evidence="6">
    <location>
        <begin position="53"/>
        <end position="74"/>
    </location>
</feature>
<proteinExistence type="predicted"/>
<evidence type="ECO:0000256" key="4">
    <source>
        <dbReference type="ARBA" id="ARBA00023180"/>
    </source>
</evidence>
<sequence length="320" mass="35835">MSHSDIFTYHMVIIELISVFGSSISCCGIHANLPEMLELGVYLLSVNMSGQMLFHILTCAERYLAVVHPITYLGLRKTKGIRIRNIIIGCVWILCFAATSSMTLRDEVSMLILSFSVLGFMLSVISFCSISVLCTLIRPGPADRVEGRQRIDQSKLRAFYTIMAILGVLLIRFGGNCFEVTVGSHIFAALSCTYIFFFLPLCIYILHLGLRRRRRRRSVSGVTTSSSDIFTYNIVAMEMIGVLGCCFYCSGVYAYTLQIKLVGLYIFNIVTPGQMFFHILTCMERYLAVIHPIVYLGLKKANGVRLRNTSVGFAWVLSLG</sequence>
<gene>
    <name evidence="7" type="ORF">AKAME5_002481700</name>
</gene>
<feature type="transmembrane region" description="Helical" evidence="6">
    <location>
        <begin position="186"/>
        <end position="210"/>
    </location>
</feature>
<name>A0AAD3NKB3_LATJO</name>
<accession>A0AAD3NKB3</accession>
<keyword evidence="6" id="KW-1133">Transmembrane helix</keyword>
<dbReference type="Gene3D" id="1.20.1070.10">
    <property type="entry name" value="Rhodopsin 7-helix transmembrane proteins"/>
    <property type="match status" value="1"/>
</dbReference>
<dbReference type="AlphaFoldDB" id="A0AAD3NKB3"/>
<dbReference type="GO" id="GO:0035025">
    <property type="term" value="P:positive regulation of Rho protein signal transduction"/>
    <property type="evidence" value="ECO:0007669"/>
    <property type="project" value="TreeGrafter"/>
</dbReference>
<evidence type="ECO:0000256" key="5">
    <source>
        <dbReference type="ARBA" id="ARBA00023224"/>
    </source>
</evidence>
<keyword evidence="6" id="KW-0812">Transmembrane</keyword>
<keyword evidence="8" id="KW-1185">Reference proteome</keyword>
<keyword evidence="4" id="KW-0325">Glycoprotein</keyword>
<keyword evidence="2" id="KW-0297">G-protein coupled receptor</keyword>
<keyword evidence="5" id="KW-0807">Transducer</keyword>
<keyword evidence="6" id="KW-0472">Membrane</keyword>
<comment type="subcellular location">
    <subcellularLocation>
        <location evidence="1">Membrane</location>
        <topology evidence="1">Multi-pass membrane protein</topology>
    </subcellularLocation>
</comment>
<evidence type="ECO:0000256" key="1">
    <source>
        <dbReference type="ARBA" id="ARBA00004141"/>
    </source>
</evidence>
<feature type="transmembrane region" description="Helical" evidence="6">
    <location>
        <begin position="110"/>
        <end position="137"/>
    </location>
</feature>
<feature type="transmembrane region" description="Helical" evidence="6">
    <location>
        <begin position="158"/>
        <end position="174"/>
    </location>
</feature>
<feature type="transmembrane region" description="Helical" evidence="6">
    <location>
        <begin position="230"/>
        <end position="255"/>
    </location>
</feature>
<feature type="transmembrane region" description="Helical" evidence="6">
    <location>
        <begin position="12"/>
        <end position="33"/>
    </location>
</feature>
<dbReference type="GO" id="GO:0005886">
    <property type="term" value="C:plasma membrane"/>
    <property type="evidence" value="ECO:0007669"/>
    <property type="project" value="TreeGrafter"/>
</dbReference>
<evidence type="ECO:0000313" key="8">
    <source>
        <dbReference type="Proteomes" id="UP001279410"/>
    </source>
</evidence>
<protein>
    <recommendedName>
        <fullName evidence="9">G-protein coupled receptors family 1 profile domain-containing protein</fullName>
    </recommendedName>
</protein>
<evidence type="ECO:0000256" key="2">
    <source>
        <dbReference type="ARBA" id="ARBA00023040"/>
    </source>
</evidence>
<dbReference type="PANTHER" id="PTHR24232:SF41">
    <property type="entry name" value="LYSOPHOSPHATIDIC ACID RECEPTOR 4"/>
    <property type="match status" value="1"/>
</dbReference>
<reference evidence="7" key="1">
    <citation type="submission" date="2022-08" db="EMBL/GenBank/DDBJ databases">
        <title>Genome sequencing of akame (Lates japonicus).</title>
        <authorList>
            <person name="Hashiguchi Y."/>
            <person name="Takahashi H."/>
        </authorList>
    </citation>
    <scope>NUCLEOTIDE SEQUENCE</scope>
    <source>
        <strain evidence="7">Kochi</strain>
    </source>
</reference>
<dbReference type="GO" id="GO:0007200">
    <property type="term" value="P:phospholipase C-activating G protein-coupled receptor signaling pathway"/>
    <property type="evidence" value="ECO:0007669"/>
    <property type="project" value="TreeGrafter"/>
</dbReference>
<evidence type="ECO:0008006" key="9">
    <source>
        <dbReference type="Google" id="ProtNLM"/>
    </source>
</evidence>
<evidence type="ECO:0000256" key="6">
    <source>
        <dbReference type="SAM" id="Phobius"/>
    </source>
</evidence>
<evidence type="ECO:0000313" key="7">
    <source>
        <dbReference type="EMBL" id="GLD73492.1"/>
    </source>
</evidence>
<dbReference type="EMBL" id="BRZM01001625">
    <property type="protein sequence ID" value="GLD73492.1"/>
    <property type="molecule type" value="Genomic_DNA"/>
</dbReference>
<dbReference type="Proteomes" id="UP001279410">
    <property type="component" value="Unassembled WGS sequence"/>
</dbReference>
<comment type="caution">
    <text evidence="7">The sequence shown here is derived from an EMBL/GenBank/DDBJ whole genome shotgun (WGS) entry which is preliminary data.</text>
</comment>
<feature type="non-terminal residue" evidence="7">
    <location>
        <position position="320"/>
    </location>
</feature>
<keyword evidence="3" id="KW-0675">Receptor</keyword>